<evidence type="ECO:0000313" key="2">
    <source>
        <dbReference type="EMBL" id="MDL4838928.1"/>
    </source>
</evidence>
<keyword evidence="3" id="KW-1185">Reference proteome</keyword>
<proteinExistence type="predicted"/>
<feature type="transmembrane region" description="Helical" evidence="1">
    <location>
        <begin position="72"/>
        <end position="91"/>
    </location>
</feature>
<feature type="transmembrane region" description="Helical" evidence="1">
    <location>
        <begin position="48"/>
        <end position="65"/>
    </location>
</feature>
<accession>A0ABT7KZM0</accession>
<dbReference type="EMBL" id="JASTZU010000001">
    <property type="protein sequence ID" value="MDL4838928.1"/>
    <property type="molecule type" value="Genomic_DNA"/>
</dbReference>
<dbReference type="RefSeq" id="WP_285929691.1">
    <property type="nucleotide sequence ID" value="NZ_JASTZU010000001.1"/>
</dbReference>
<sequence length="206" mass="24251">MKKIAFIFILLFILFFTFVPIVKGLYMVVFQSQSYLTFSSELVSYTKYFGVGTILFILILIFWKLTSFGKKVLPILIVTLMFGFLFTSVYFNAADEEHIVQQRIWKRDVKTWDQVTYISTKAYLEDELEVRRKRYAVAKFEYRIFFNDGSSVNLWDDIPSLYKLHTFVLQKGVEIRHKSVDEDIKERASYHIDGDVAKAKEILGIK</sequence>
<comment type="caution">
    <text evidence="2">The sequence shown here is derived from an EMBL/GenBank/DDBJ whole genome shotgun (WGS) entry which is preliminary data.</text>
</comment>
<evidence type="ECO:0000313" key="3">
    <source>
        <dbReference type="Proteomes" id="UP001235343"/>
    </source>
</evidence>
<keyword evidence="1" id="KW-1133">Transmembrane helix</keyword>
<evidence type="ECO:0000256" key="1">
    <source>
        <dbReference type="SAM" id="Phobius"/>
    </source>
</evidence>
<gene>
    <name evidence="2" type="ORF">QQS35_00370</name>
</gene>
<keyword evidence="1" id="KW-0812">Transmembrane</keyword>
<keyword evidence="1" id="KW-0472">Membrane</keyword>
<reference evidence="2 3" key="1">
    <citation type="submission" date="2023-06" db="EMBL/GenBank/DDBJ databases">
        <title>Aquibacillus rhizosphaerae LR5S19.</title>
        <authorList>
            <person name="Sun J.-Q."/>
        </authorList>
    </citation>
    <scope>NUCLEOTIDE SEQUENCE [LARGE SCALE GENOMIC DNA]</scope>
    <source>
        <strain evidence="2 3">LR5S19</strain>
    </source>
</reference>
<name>A0ABT7KZM0_9BACI</name>
<protein>
    <submittedName>
        <fullName evidence="2">Uncharacterized protein</fullName>
    </submittedName>
</protein>
<organism evidence="2 3">
    <name type="scientific">Aquibacillus rhizosphaerae</name>
    <dbReference type="NCBI Taxonomy" id="3051431"/>
    <lineage>
        <taxon>Bacteria</taxon>
        <taxon>Bacillati</taxon>
        <taxon>Bacillota</taxon>
        <taxon>Bacilli</taxon>
        <taxon>Bacillales</taxon>
        <taxon>Bacillaceae</taxon>
        <taxon>Aquibacillus</taxon>
    </lineage>
</organism>
<dbReference type="Proteomes" id="UP001235343">
    <property type="component" value="Unassembled WGS sequence"/>
</dbReference>